<proteinExistence type="predicted"/>
<evidence type="ECO:0000313" key="1">
    <source>
        <dbReference type="EMBL" id="CRY99928.1"/>
    </source>
</evidence>
<protein>
    <submittedName>
        <fullName evidence="1">Uncharacterized protein</fullName>
    </submittedName>
</protein>
<organism evidence="1 2">
    <name type="scientific">Neisseria meningitidis serogroup B</name>
    <dbReference type="NCBI Taxonomy" id="491"/>
    <lineage>
        <taxon>Bacteria</taxon>
        <taxon>Pseudomonadati</taxon>
        <taxon>Pseudomonadota</taxon>
        <taxon>Betaproteobacteria</taxon>
        <taxon>Neisseriales</taxon>
        <taxon>Neisseriaceae</taxon>
        <taxon>Neisseria</taxon>
    </lineage>
</organism>
<dbReference type="EMBL" id="CVTF01000112">
    <property type="protein sequence ID" value="CRY99928.1"/>
    <property type="molecule type" value="Genomic_DNA"/>
</dbReference>
<dbReference type="AlphaFoldDB" id="A0A0H5QWE9"/>
<dbReference type="Proteomes" id="UP000182715">
    <property type="component" value="Unassembled WGS sequence"/>
</dbReference>
<accession>A0A0H5QWE9</accession>
<evidence type="ECO:0000313" key="2">
    <source>
        <dbReference type="Proteomes" id="UP000182715"/>
    </source>
</evidence>
<reference evidence="1 2" key="1">
    <citation type="submission" date="2014-11" db="EMBL/GenBank/DDBJ databases">
        <authorList>
            <person name="Diene M.Seydina."/>
        </authorList>
    </citation>
    <scope>NUCLEOTIDE SEQUENCE [LARGE SCALE GENOMIC DNA]</scope>
    <source>
        <strain evidence="1 2">Neisseria meningitidis CHUV</strain>
    </source>
</reference>
<sequence>MPSEHCRLKQTMLQTAFLTVTSTVLKYCAEMRELCHNATLSYLGHREFAVVFRLGKLV</sequence>
<name>A0A0H5QWE9_NEIMI</name>